<dbReference type="Gene3D" id="1.10.510.10">
    <property type="entry name" value="Transferase(Phosphotransferase) domain 1"/>
    <property type="match status" value="1"/>
</dbReference>
<evidence type="ECO:0000256" key="13">
    <source>
        <dbReference type="PROSITE-ProRule" id="PRU10141"/>
    </source>
</evidence>
<dbReference type="Gramene" id="TraesCS7B03G0755100.1">
    <property type="protein sequence ID" value="TraesCS7B03G0755100.1.CDS1"/>
    <property type="gene ID" value="TraesCS7B03G0755100"/>
</dbReference>
<dbReference type="STRING" id="4565.A0A3B6SIN3"/>
<dbReference type="SMART" id="SM00220">
    <property type="entry name" value="S_TKc"/>
    <property type="match status" value="1"/>
</dbReference>
<feature type="region of interest" description="Disordered" evidence="14">
    <location>
        <begin position="356"/>
        <end position="396"/>
    </location>
</feature>
<dbReference type="Gramene" id="TraesCS7B02G275800.1">
    <property type="protein sequence ID" value="TraesCS7B02G275800.1.cds1"/>
    <property type="gene ID" value="TraesCS7B02G275800"/>
</dbReference>
<dbReference type="EnsemblPlants" id="TraesCS7B02G275800.1">
    <property type="protein sequence ID" value="TraesCS7B02G275800.1.cds1"/>
    <property type="gene ID" value="TraesCS7B02G275800"/>
</dbReference>
<dbReference type="InterPro" id="IPR008271">
    <property type="entry name" value="Ser/Thr_kinase_AS"/>
</dbReference>
<evidence type="ECO:0000256" key="4">
    <source>
        <dbReference type="ARBA" id="ARBA00022527"/>
    </source>
</evidence>
<evidence type="ECO:0000256" key="7">
    <source>
        <dbReference type="ARBA" id="ARBA00022777"/>
    </source>
</evidence>
<dbReference type="FunFam" id="3.30.310.80:FF:000005">
    <property type="entry name" value="Non-specific serine/threonine protein kinase"/>
    <property type="match status" value="1"/>
</dbReference>
<reference evidence="17" key="1">
    <citation type="submission" date="2018-08" db="EMBL/GenBank/DDBJ databases">
        <authorList>
            <person name="Rossello M."/>
        </authorList>
    </citation>
    <scope>NUCLEOTIDE SEQUENCE [LARGE SCALE GENOMIC DNA]</scope>
    <source>
        <strain evidence="17">cv. Chinese Spring</strain>
    </source>
</reference>
<dbReference type="InterPro" id="IPR011009">
    <property type="entry name" value="Kinase-like_dom_sf"/>
</dbReference>
<comment type="similarity">
    <text evidence="2">Belongs to the protein kinase superfamily. CAMK Ser/Thr protein kinase family. SNF1 subfamily.</text>
</comment>
<keyword evidence="5" id="KW-0808">Transferase</keyword>
<dbReference type="GO" id="GO:0005524">
    <property type="term" value="F:ATP binding"/>
    <property type="evidence" value="ECO:0007669"/>
    <property type="project" value="UniProtKB-UniRule"/>
</dbReference>
<dbReference type="PROSITE" id="PS50011">
    <property type="entry name" value="PROTEIN_KINASE_DOM"/>
    <property type="match status" value="1"/>
</dbReference>
<dbReference type="PANTHER" id="PTHR43895:SF4">
    <property type="entry name" value="CBL-INTERACTING PROTEIN KINASE 25"/>
    <property type="match status" value="1"/>
</dbReference>
<dbReference type="PROSITE" id="PS00107">
    <property type="entry name" value="PROTEIN_KINASE_ATP"/>
    <property type="match status" value="1"/>
</dbReference>
<evidence type="ECO:0000256" key="1">
    <source>
        <dbReference type="ARBA" id="ARBA00001936"/>
    </source>
</evidence>
<evidence type="ECO:0000256" key="9">
    <source>
        <dbReference type="ARBA" id="ARBA00023211"/>
    </source>
</evidence>
<feature type="region of interest" description="Disordered" evidence="14">
    <location>
        <begin position="46"/>
        <end position="73"/>
    </location>
</feature>
<evidence type="ECO:0000256" key="14">
    <source>
        <dbReference type="SAM" id="MobiDB-lite"/>
    </source>
</evidence>
<keyword evidence="4" id="KW-0723">Serine/threonine-protein kinase</keyword>
<keyword evidence="8 13" id="KW-0067">ATP-binding</keyword>
<dbReference type="CDD" id="cd12195">
    <property type="entry name" value="CIPK_C"/>
    <property type="match status" value="1"/>
</dbReference>
<comment type="function">
    <text evidence="12">CIPK serine-threonine protein kinases interact with CBL proteins. Binding of a CBL protein to the regulatory NAF domain of CIPK protein lead to the activation of the kinase in a calcium-dependent manner.</text>
</comment>
<sequence>MPASSRFVQESDLRNPGQGSAWEVLRLGLICPKDFLFSSADPPIPCSPPPKYSRKQTSNARPRSGAGAMGDRPKLPARYEQVKLLGEGNFAKVYLARHMDTKEEVAIKVMDKEKLIKLGAVQQIKREIAVMRRLRHPNIVQLHKVMACKSRIFVVMEYVRGGPLYRHIPANSGLKEDETRRIFQQLVSALTFCHAQGVYHRDIKPDNLLVDEHGNLKVADFGLSAHADTARREALLHTVCGTPLYVPPEVFARRGYDGAKADAWSCGIVLFVLAAGRKPFRDDDFITLYRTICRGDYRCPRTFSPELVRIVRRLLQPNPAHRITLLQIKETDWFKKGFKEVSFYIDNKDCLRSLDGSEEPDLCDSDSEDETAMSSSSSGSSSPVAHGDGGGMHTSVSAPSLVNLEKMHIAAARAPEPRIRRIKSMNAFDIIASSPSFDLSGLFEERGEQLRFVSSAPVNTIISKLEEIAGQVSFTARTKDCQVSFEATRNGHKGALAISTKIFQLTPELVMVQVCKKAGDTAEYRQFCGSELKPGLRGIVDGLPEDGLPPTLNVA</sequence>
<gene>
    <name evidence="17" type="primary">LOC123158991</name>
</gene>
<dbReference type="InterPro" id="IPR017441">
    <property type="entry name" value="Protein_kinase_ATP_BS"/>
</dbReference>
<proteinExistence type="inferred from homology"/>
<dbReference type="InterPro" id="IPR004041">
    <property type="entry name" value="NAF_dom"/>
</dbReference>
<dbReference type="GO" id="GO:0004674">
    <property type="term" value="F:protein serine/threonine kinase activity"/>
    <property type="evidence" value="ECO:0000318"/>
    <property type="project" value="GO_Central"/>
</dbReference>
<keyword evidence="7" id="KW-0418">Kinase</keyword>
<evidence type="ECO:0000256" key="3">
    <source>
        <dbReference type="ARBA" id="ARBA00012513"/>
    </source>
</evidence>
<evidence type="ECO:0000256" key="6">
    <source>
        <dbReference type="ARBA" id="ARBA00022741"/>
    </source>
</evidence>
<keyword evidence="6 13" id="KW-0547">Nucleotide-binding</keyword>
<feature type="domain" description="Protein kinase" evidence="15">
    <location>
        <begin position="79"/>
        <end position="334"/>
    </location>
</feature>
<dbReference type="Gramene" id="TraesROB_scaffold_002680_01G000200.1">
    <property type="protein sequence ID" value="TraesROB_scaffold_002680_01G000200.1"/>
    <property type="gene ID" value="TraesROB_scaffold_002680_01G000200"/>
</dbReference>
<evidence type="ECO:0000259" key="16">
    <source>
        <dbReference type="PROSITE" id="PS50816"/>
    </source>
</evidence>
<dbReference type="PaxDb" id="4565-Traes_7DL_C5116E2D4.1"/>
<evidence type="ECO:0000256" key="5">
    <source>
        <dbReference type="ARBA" id="ARBA00022679"/>
    </source>
</evidence>
<dbReference type="PANTHER" id="PTHR43895">
    <property type="entry name" value="CALCIUM/CALMODULIN-DEPENDENT PROTEIN KINASE KINASE-RELATED"/>
    <property type="match status" value="1"/>
</dbReference>
<comment type="cofactor">
    <cofactor evidence="1">
        <name>Mn(2+)</name>
        <dbReference type="ChEBI" id="CHEBI:29035"/>
    </cofactor>
</comment>
<evidence type="ECO:0000313" key="17">
    <source>
        <dbReference type="EnsemblPlants" id="TraesCS7B02G275800.1.cds1"/>
    </source>
</evidence>
<dbReference type="Pfam" id="PF00069">
    <property type="entry name" value="Pkinase"/>
    <property type="match status" value="1"/>
</dbReference>
<feature type="compositionally biased region" description="Acidic residues" evidence="14">
    <location>
        <begin position="356"/>
        <end position="371"/>
    </location>
</feature>
<dbReference type="SUPFAM" id="SSF56112">
    <property type="entry name" value="Protein kinase-like (PK-like)"/>
    <property type="match status" value="1"/>
</dbReference>
<dbReference type="InterPro" id="IPR018451">
    <property type="entry name" value="NAF/FISL_domain"/>
</dbReference>
<dbReference type="AlphaFoldDB" id="A0A3B6SIN3"/>
<dbReference type="Gramene" id="TraesCAD_scaffold_008013_01G000200.1">
    <property type="protein sequence ID" value="TraesCAD_scaffold_008013_01G000200.1"/>
    <property type="gene ID" value="TraesCAD_scaffold_008013_01G000200"/>
</dbReference>
<dbReference type="GO" id="GO:0106310">
    <property type="term" value="F:protein serine kinase activity"/>
    <property type="evidence" value="ECO:0007669"/>
    <property type="project" value="RHEA"/>
</dbReference>
<feature type="domain" description="NAF" evidence="16">
    <location>
        <begin position="420"/>
        <end position="444"/>
    </location>
</feature>
<dbReference type="EC" id="2.7.11.1" evidence="3"/>
<evidence type="ECO:0000259" key="15">
    <source>
        <dbReference type="PROSITE" id="PS50011"/>
    </source>
</evidence>
<keyword evidence="9" id="KW-0464">Manganese</keyword>
<evidence type="ECO:0000256" key="11">
    <source>
        <dbReference type="ARBA" id="ARBA00048679"/>
    </source>
</evidence>
<evidence type="ECO:0000256" key="2">
    <source>
        <dbReference type="ARBA" id="ARBA00006234"/>
    </source>
</evidence>
<feature type="binding site" evidence="13">
    <location>
        <position position="108"/>
    </location>
    <ligand>
        <name>ATP</name>
        <dbReference type="ChEBI" id="CHEBI:30616"/>
    </ligand>
</feature>
<accession>A0A3B6SIN3</accession>
<evidence type="ECO:0000256" key="10">
    <source>
        <dbReference type="ARBA" id="ARBA00047899"/>
    </source>
</evidence>
<dbReference type="Pfam" id="PF03822">
    <property type="entry name" value="NAF"/>
    <property type="match status" value="1"/>
</dbReference>
<name>A0A3B6SIN3_WHEAT</name>
<dbReference type="OrthoDB" id="541276at2759"/>
<keyword evidence="18" id="KW-1185">Reference proteome</keyword>
<evidence type="ECO:0000256" key="8">
    <source>
        <dbReference type="ARBA" id="ARBA00022840"/>
    </source>
</evidence>
<dbReference type="FunFam" id="1.10.510.10:FF:000571">
    <property type="entry name" value="Maternal embryonic leucine zipper kinase"/>
    <property type="match status" value="1"/>
</dbReference>
<dbReference type="Gene3D" id="3.30.310.80">
    <property type="entry name" value="Kinase associated domain 1, KA1"/>
    <property type="match status" value="1"/>
</dbReference>
<evidence type="ECO:0000313" key="18">
    <source>
        <dbReference type="Proteomes" id="UP000019116"/>
    </source>
</evidence>
<evidence type="ECO:0000256" key="12">
    <source>
        <dbReference type="ARBA" id="ARBA00058225"/>
    </source>
</evidence>
<comment type="catalytic activity">
    <reaction evidence="11">
        <text>L-seryl-[protein] + ATP = O-phospho-L-seryl-[protein] + ADP + H(+)</text>
        <dbReference type="Rhea" id="RHEA:17989"/>
        <dbReference type="Rhea" id="RHEA-COMP:9863"/>
        <dbReference type="Rhea" id="RHEA-COMP:11604"/>
        <dbReference type="ChEBI" id="CHEBI:15378"/>
        <dbReference type="ChEBI" id="CHEBI:29999"/>
        <dbReference type="ChEBI" id="CHEBI:30616"/>
        <dbReference type="ChEBI" id="CHEBI:83421"/>
        <dbReference type="ChEBI" id="CHEBI:456216"/>
        <dbReference type="EC" id="2.7.11.1"/>
    </reaction>
</comment>
<dbReference type="SMR" id="A0A3B6SIN3"/>
<dbReference type="Gramene" id="TraesCLE_scaffold_000621_01G000200.1">
    <property type="protein sequence ID" value="TraesCLE_scaffold_000621_01G000200.1"/>
    <property type="gene ID" value="TraesCLE_scaffold_000621_01G000200"/>
</dbReference>
<dbReference type="PROSITE" id="PS00108">
    <property type="entry name" value="PROTEIN_KINASE_ST"/>
    <property type="match status" value="1"/>
</dbReference>
<dbReference type="Proteomes" id="UP000019116">
    <property type="component" value="Chromosome 7B"/>
</dbReference>
<reference evidence="17" key="2">
    <citation type="submission" date="2018-10" db="UniProtKB">
        <authorList>
            <consortium name="EnsemblPlants"/>
        </authorList>
    </citation>
    <scope>IDENTIFICATION</scope>
</reference>
<dbReference type="InterPro" id="IPR000719">
    <property type="entry name" value="Prot_kinase_dom"/>
</dbReference>
<dbReference type="PROSITE" id="PS50816">
    <property type="entry name" value="NAF"/>
    <property type="match status" value="1"/>
</dbReference>
<dbReference type="FunFam" id="3.30.200.20:FF:000042">
    <property type="entry name" value="Aurora kinase A"/>
    <property type="match status" value="1"/>
</dbReference>
<dbReference type="GO" id="GO:0007165">
    <property type="term" value="P:signal transduction"/>
    <property type="evidence" value="ECO:0000318"/>
    <property type="project" value="GO_Central"/>
</dbReference>
<protein>
    <recommendedName>
        <fullName evidence="3">non-specific serine/threonine protein kinase</fullName>
        <ecNumber evidence="3">2.7.11.1</ecNumber>
    </recommendedName>
</protein>
<organism evidence="17">
    <name type="scientific">Triticum aestivum</name>
    <name type="common">Wheat</name>
    <dbReference type="NCBI Taxonomy" id="4565"/>
    <lineage>
        <taxon>Eukaryota</taxon>
        <taxon>Viridiplantae</taxon>
        <taxon>Streptophyta</taxon>
        <taxon>Embryophyta</taxon>
        <taxon>Tracheophyta</taxon>
        <taxon>Spermatophyta</taxon>
        <taxon>Magnoliopsida</taxon>
        <taxon>Liliopsida</taxon>
        <taxon>Poales</taxon>
        <taxon>Poaceae</taxon>
        <taxon>BOP clade</taxon>
        <taxon>Pooideae</taxon>
        <taxon>Triticodae</taxon>
        <taxon>Triticeae</taxon>
        <taxon>Triticinae</taxon>
        <taxon>Triticum</taxon>
    </lineage>
</organism>
<comment type="catalytic activity">
    <reaction evidence="10">
        <text>L-threonyl-[protein] + ATP = O-phospho-L-threonyl-[protein] + ADP + H(+)</text>
        <dbReference type="Rhea" id="RHEA:46608"/>
        <dbReference type="Rhea" id="RHEA-COMP:11060"/>
        <dbReference type="Rhea" id="RHEA-COMP:11605"/>
        <dbReference type="ChEBI" id="CHEBI:15378"/>
        <dbReference type="ChEBI" id="CHEBI:30013"/>
        <dbReference type="ChEBI" id="CHEBI:30616"/>
        <dbReference type="ChEBI" id="CHEBI:61977"/>
        <dbReference type="ChEBI" id="CHEBI:456216"/>
        <dbReference type="EC" id="2.7.11.1"/>
    </reaction>
</comment>